<evidence type="ECO:0000256" key="6">
    <source>
        <dbReference type="RuleBase" id="RU004474"/>
    </source>
</evidence>
<evidence type="ECO:0000313" key="9">
    <source>
        <dbReference type="Proteomes" id="UP000203408"/>
    </source>
</evidence>
<evidence type="ECO:0000256" key="2">
    <source>
        <dbReference type="ARBA" id="ARBA00012856"/>
    </source>
</evidence>
<organism evidence="8 9">
    <name type="scientific">Klebsiella phage Matisse</name>
    <dbReference type="NCBI Taxonomy" id="1675607"/>
    <lineage>
        <taxon>Viruses</taxon>
        <taxon>Duplodnaviria</taxon>
        <taxon>Heunggongvirae</taxon>
        <taxon>Uroviricota</taxon>
        <taxon>Caudoviricetes</taxon>
        <taxon>Pantevenvirales</taxon>
        <taxon>Straboviridae</taxon>
        <taxon>Slopekvirus</taxon>
        <taxon>Slopekvirus matisse</taxon>
    </lineage>
</organism>
<dbReference type="GeneID" id="26613245"/>
<dbReference type="InterPro" id="IPR001796">
    <property type="entry name" value="DHFR_dom"/>
</dbReference>
<gene>
    <name evidence="8" type="ORF">CPT_Matisse63</name>
</gene>
<protein>
    <recommendedName>
        <fullName evidence="2">dihydrofolate reductase</fullName>
        <ecNumber evidence="2">1.5.1.3</ecNumber>
    </recommendedName>
</protein>
<evidence type="ECO:0000256" key="1">
    <source>
        <dbReference type="ARBA" id="ARBA00004903"/>
    </source>
</evidence>
<evidence type="ECO:0000256" key="3">
    <source>
        <dbReference type="ARBA" id="ARBA00022563"/>
    </source>
</evidence>
<dbReference type="PANTHER" id="PTHR48069:SF3">
    <property type="entry name" value="DIHYDROFOLATE REDUCTASE"/>
    <property type="match status" value="1"/>
</dbReference>
<keyword evidence="3" id="KW-0554">One-carbon metabolism</keyword>
<dbReference type="GO" id="GO:0046655">
    <property type="term" value="P:folic acid metabolic process"/>
    <property type="evidence" value="ECO:0007669"/>
    <property type="project" value="TreeGrafter"/>
</dbReference>
<dbReference type="SUPFAM" id="SSF53597">
    <property type="entry name" value="Dihydrofolate reductase-like"/>
    <property type="match status" value="1"/>
</dbReference>
<dbReference type="InterPro" id="IPR017925">
    <property type="entry name" value="DHFR_CS"/>
</dbReference>
<dbReference type="RefSeq" id="YP_009194307.1">
    <property type="nucleotide sequence ID" value="NC_028750.1"/>
</dbReference>
<evidence type="ECO:0000256" key="5">
    <source>
        <dbReference type="ARBA" id="ARBA00023002"/>
    </source>
</evidence>
<dbReference type="PANTHER" id="PTHR48069">
    <property type="entry name" value="DIHYDROFOLATE REDUCTASE"/>
    <property type="match status" value="1"/>
</dbReference>
<dbReference type="KEGG" id="vg:26613245"/>
<dbReference type="GO" id="GO:0046654">
    <property type="term" value="P:tetrahydrofolate biosynthetic process"/>
    <property type="evidence" value="ECO:0007669"/>
    <property type="project" value="InterPro"/>
</dbReference>
<sequence>MSIVKAVFALGHDIYHDDFAFGYQQGLPWGHCKEDLQNFKEETADSVLIMGANTFTSLPGKLPGRIHCVLSGSGSFLKTKKGEVADYVIHGGGLSAAIGTMQATHPDKNVCVIGGKGLLLDSINNKMVDEVVLTHIYGHDVYNAPAFKRDVSFTASELGDALLKYEFSDFETQYIKEHERIEKIIVDRYKKV</sequence>
<dbReference type="GO" id="GO:0004146">
    <property type="term" value="F:dihydrofolate reductase activity"/>
    <property type="evidence" value="ECO:0007669"/>
    <property type="project" value="UniProtKB-EC"/>
</dbReference>
<evidence type="ECO:0000256" key="4">
    <source>
        <dbReference type="ARBA" id="ARBA00022857"/>
    </source>
</evidence>
<keyword evidence="5" id="KW-0560">Oxidoreductase</keyword>
<dbReference type="GO" id="GO:0006730">
    <property type="term" value="P:one-carbon metabolic process"/>
    <property type="evidence" value="ECO:0007669"/>
    <property type="project" value="UniProtKB-KW"/>
</dbReference>
<evidence type="ECO:0000313" key="8">
    <source>
        <dbReference type="EMBL" id="AKU44367.1"/>
    </source>
</evidence>
<reference evidence="8 9" key="1">
    <citation type="journal article" date="2015" name="Genome Announc.">
        <title>Complete Genome Sequence of Carbapenemase-Producing Klebsiella pneumoniae Myophage Matisse.</title>
        <authorList>
            <person name="Provasek V.E."/>
            <person name="Lessor L.E."/>
            <person name="Cahill J.L."/>
            <person name="Rasche E.S."/>
            <person name="Kuty Everett G.F."/>
        </authorList>
    </citation>
    <scope>NUCLEOTIDE SEQUENCE [LARGE SCALE GENOMIC DNA]</scope>
</reference>
<keyword evidence="9" id="KW-1185">Reference proteome</keyword>
<accession>A0A0K1LP99</accession>
<dbReference type="GO" id="GO:0046452">
    <property type="term" value="P:dihydrofolate metabolic process"/>
    <property type="evidence" value="ECO:0007669"/>
    <property type="project" value="TreeGrafter"/>
</dbReference>
<dbReference type="Proteomes" id="UP000203408">
    <property type="component" value="Segment"/>
</dbReference>
<dbReference type="GO" id="GO:0050661">
    <property type="term" value="F:NADP binding"/>
    <property type="evidence" value="ECO:0007669"/>
    <property type="project" value="InterPro"/>
</dbReference>
<keyword evidence="4" id="KW-0521">NADP</keyword>
<name>A0A0K1LP99_9CAUD</name>
<comment type="pathway">
    <text evidence="1">Cofactor biosynthesis; tetrahydrofolate biosynthesis; 5,6,7,8-tetrahydrofolate from 7,8-dihydrofolate: step 1/1.</text>
</comment>
<feature type="domain" description="DHFR" evidence="7">
    <location>
        <begin position="3"/>
        <end position="192"/>
    </location>
</feature>
<dbReference type="InterPro" id="IPR012259">
    <property type="entry name" value="DHFR"/>
</dbReference>
<dbReference type="Pfam" id="PF00186">
    <property type="entry name" value="DHFR_1"/>
    <property type="match status" value="1"/>
</dbReference>
<dbReference type="EC" id="1.5.1.3" evidence="2"/>
<dbReference type="CDD" id="cd00209">
    <property type="entry name" value="DHFR"/>
    <property type="match status" value="1"/>
</dbReference>
<dbReference type="Gene3D" id="3.40.430.10">
    <property type="entry name" value="Dihydrofolate Reductase, subunit A"/>
    <property type="match status" value="1"/>
</dbReference>
<dbReference type="PROSITE" id="PS00075">
    <property type="entry name" value="DHFR_1"/>
    <property type="match status" value="1"/>
</dbReference>
<dbReference type="PRINTS" id="PR00070">
    <property type="entry name" value="DHFR"/>
</dbReference>
<dbReference type="InterPro" id="IPR024072">
    <property type="entry name" value="DHFR-like_dom_sf"/>
</dbReference>
<dbReference type="EMBL" id="KT001918">
    <property type="protein sequence ID" value="AKU44367.1"/>
    <property type="molecule type" value="Genomic_DNA"/>
</dbReference>
<dbReference type="PROSITE" id="PS51330">
    <property type="entry name" value="DHFR_2"/>
    <property type="match status" value="1"/>
</dbReference>
<evidence type="ECO:0000259" key="7">
    <source>
        <dbReference type="PROSITE" id="PS51330"/>
    </source>
</evidence>
<proteinExistence type="inferred from homology"/>
<comment type="similarity">
    <text evidence="6">Belongs to the dihydrofolate reductase family.</text>
</comment>